<dbReference type="GO" id="GO:0042781">
    <property type="term" value="F:3'-tRNA processing endoribonuclease activity"/>
    <property type="evidence" value="ECO:0007669"/>
    <property type="project" value="TreeGrafter"/>
</dbReference>
<dbReference type="SUPFAM" id="SSF54211">
    <property type="entry name" value="Ribosomal protein S5 domain 2-like"/>
    <property type="match status" value="1"/>
</dbReference>
<dbReference type="GO" id="GO:0004526">
    <property type="term" value="F:ribonuclease P activity"/>
    <property type="evidence" value="ECO:0007669"/>
    <property type="project" value="UniProtKB-EC"/>
</dbReference>
<evidence type="ECO:0000256" key="5">
    <source>
        <dbReference type="ARBA" id="ARBA00022884"/>
    </source>
</evidence>
<protein>
    <submittedName>
        <fullName evidence="7">Ribonuclease P protein component</fullName>
        <ecNumber evidence="7">3.1.26.5</ecNumber>
    </submittedName>
</protein>
<name>A0A3B0SCC5_9ZZZZ</name>
<dbReference type="PANTHER" id="PTHR33992:SF1">
    <property type="entry name" value="RIBONUCLEASE P PROTEIN COMPONENT"/>
    <property type="match status" value="1"/>
</dbReference>
<dbReference type="InterPro" id="IPR020568">
    <property type="entry name" value="Ribosomal_Su5_D2-typ_SF"/>
</dbReference>
<dbReference type="PANTHER" id="PTHR33992">
    <property type="entry name" value="RIBONUCLEASE P PROTEIN COMPONENT"/>
    <property type="match status" value="1"/>
</dbReference>
<feature type="region of interest" description="Disordered" evidence="6">
    <location>
        <begin position="131"/>
        <end position="157"/>
    </location>
</feature>
<dbReference type="EMBL" id="UOEJ01000155">
    <property type="protein sequence ID" value="VAW01950.1"/>
    <property type="molecule type" value="Genomic_DNA"/>
</dbReference>
<evidence type="ECO:0000313" key="7">
    <source>
        <dbReference type="EMBL" id="VAW01950.1"/>
    </source>
</evidence>
<dbReference type="InterPro" id="IPR000100">
    <property type="entry name" value="RNase_P"/>
</dbReference>
<keyword evidence="3" id="KW-0255">Endonuclease</keyword>
<accession>A0A3B0SCC5</accession>
<dbReference type="NCBIfam" id="TIGR00188">
    <property type="entry name" value="rnpA"/>
    <property type="match status" value="1"/>
</dbReference>
<dbReference type="Gene3D" id="3.30.230.10">
    <property type="match status" value="1"/>
</dbReference>
<dbReference type="GO" id="GO:0000049">
    <property type="term" value="F:tRNA binding"/>
    <property type="evidence" value="ECO:0007669"/>
    <property type="project" value="InterPro"/>
</dbReference>
<keyword evidence="4 7" id="KW-0378">Hydrolase</keyword>
<evidence type="ECO:0000256" key="3">
    <source>
        <dbReference type="ARBA" id="ARBA00022759"/>
    </source>
</evidence>
<keyword evidence="1" id="KW-0819">tRNA processing</keyword>
<proteinExistence type="inferred from homology"/>
<evidence type="ECO:0000256" key="4">
    <source>
        <dbReference type="ARBA" id="ARBA00022801"/>
    </source>
</evidence>
<dbReference type="EC" id="3.1.26.5" evidence="7"/>
<gene>
    <name evidence="7" type="ORF">MNBD_ALPHA01-2242</name>
</gene>
<dbReference type="InterPro" id="IPR014721">
    <property type="entry name" value="Ribsml_uS5_D2-typ_fold_subgr"/>
</dbReference>
<dbReference type="AlphaFoldDB" id="A0A3B0SCC5"/>
<evidence type="ECO:0000256" key="6">
    <source>
        <dbReference type="SAM" id="MobiDB-lite"/>
    </source>
</evidence>
<dbReference type="Pfam" id="PF00825">
    <property type="entry name" value="Ribonuclease_P"/>
    <property type="match status" value="1"/>
</dbReference>
<dbReference type="HAMAP" id="MF_00227">
    <property type="entry name" value="RNase_P"/>
    <property type="match status" value="1"/>
</dbReference>
<evidence type="ECO:0000256" key="1">
    <source>
        <dbReference type="ARBA" id="ARBA00022694"/>
    </source>
</evidence>
<keyword evidence="5" id="KW-0694">RNA-binding</keyword>
<reference evidence="7" key="1">
    <citation type="submission" date="2018-06" db="EMBL/GenBank/DDBJ databases">
        <authorList>
            <person name="Zhirakovskaya E."/>
        </authorList>
    </citation>
    <scope>NUCLEOTIDE SEQUENCE</scope>
</reference>
<feature type="compositionally biased region" description="Polar residues" evidence="6">
    <location>
        <begin position="146"/>
        <end position="157"/>
    </location>
</feature>
<dbReference type="GO" id="GO:0030677">
    <property type="term" value="C:ribonuclease P complex"/>
    <property type="evidence" value="ECO:0007669"/>
    <property type="project" value="TreeGrafter"/>
</dbReference>
<sequence length="157" mass="17375">MTQPFENNSQRTPVTEIAVLRNRSDFLRLAAAGRKWVSKSMIVQMAKRPQQDGQDISGIRVGYTASKKVGNAVKRARAKRRLREVVRRLLPDRGRAGHDYVLIARPSTVELPFDHLIRDFNWCLRRLGAGSGQDNPAGGAGKSCGNPDQTPQGGVKK</sequence>
<organism evidence="7">
    <name type="scientific">hydrothermal vent metagenome</name>
    <dbReference type="NCBI Taxonomy" id="652676"/>
    <lineage>
        <taxon>unclassified sequences</taxon>
        <taxon>metagenomes</taxon>
        <taxon>ecological metagenomes</taxon>
    </lineage>
</organism>
<keyword evidence="2" id="KW-0540">Nuclease</keyword>
<evidence type="ECO:0000256" key="2">
    <source>
        <dbReference type="ARBA" id="ARBA00022722"/>
    </source>
</evidence>